<comment type="caution">
    <text evidence="2">The sequence shown here is derived from an EMBL/GenBank/DDBJ whole genome shotgun (WGS) entry which is preliminary data.</text>
</comment>
<dbReference type="EMBL" id="JAZDWU010000005">
    <property type="protein sequence ID" value="KAL0002159.1"/>
    <property type="molecule type" value="Genomic_DNA"/>
</dbReference>
<dbReference type="AlphaFoldDB" id="A0AAW2CVR2"/>
<dbReference type="PANTHER" id="PTHR45749">
    <property type="match status" value="1"/>
</dbReference>
<reference evidence="2 3" key="1">
    <citation type="submission" date="2024-01" db="EMBL/GenBank/DDBJ databases">
        <title>A telomere-to-telomere, gap-free genome of sweet tea (Lithocarpus litseifolius).</title>
        <authorList>
            <person name="Zhou J."/>
        </authorList>
    </citation>
    <scope>NUCLEOTIDE SEQUENCE [LARGE SCALE GENOMIC DNA]</scope>
    <source>
        <strain evidence="2">Zhou-2022a</strain>
        <tissue evidence="2">Leaf</tissue>
    </source>
</reference>
<feature type="domain" description="DUF4371" evidence="1">
    <location>
        <begin position="1"/>
        <end position="90"/>
    </location>
</feature>
<dbReference type="InterPro" id="IPR025398">
    <property type="entry name" value="DUF4371"/>
</dbReference>
<accession>A0AAW2CVR2</accession>
<sequence length="91" mass="10374">MQKEILHVFSAKVKKAIREEIGDAKFCIMVDEAHDESMKEQMAVVFRYVDAEGFVKERFFGLIHGVDTAALTLKNGIYSLLSQHCLDIQKI</sequence>
<protein>
    <recommendedName>
        <fullName evidence="1">DUF4371 domain-containing protein</fullName>
    </recommendedName>
</protein>
<keyword evidence="3" id="KW-1185">Reference proteome</keyword>
<dbReference type="PANTHER" id="PTHR45749:SF37">
    <property type="entry name" value="OS05G0311600 PROTEIN"/>
    <property type="match status" value="1"/>
</dbReference>
<name>A0AAW2CVR2_9ROSI</name>
<proteinExistence type="predicted"/>
<dbReference type="Pfam" id="PF14291">
    <property type="entry name" value="DUF4371"/>
    <property type="match status" value="1"/>
</dbReference>
<gene>
    <name evidence="2" type="ORF">SO802_015940</name>
</gene>
<evidence type="ECO:0000259" key="1">
    <source>
        <dbReference type="Pfam" id="PF14291"/>
    </source>
</evidence>
<evidence type="ECO:0000313" key="2">
    <source>
        <dbReference type="EMBL" id="KAL0002159.1"/>
    </source>
</evidence>
<organism evidence="2 3">
    <name type="scientific">Lithocarpus litseifolius</name>
    <dbReference type="NCBI Taxonomy" id="425828"/>
    <lineage>
        <taxon>Eukaryota</taxon>
        <taxon>Viridiplantae</taxon>
        <taxon>Streptophyta</taxon>
        <taxon>Embryophyta</taxon>
        <taxon>Tracheophyta</taxon>
        <taxon>Spermatophyta</taxon>
        <taxon>Magnoliopsida</taxon>
        <taxon>eudicotyledons</taxon>
        <taxon>Gunneridae</taxon>
        <taxon>Pentapetalae</taxon>
        <taxon>rosids</taxon>
        <taxon>fabids</taxon>
        <taxon>Fagales</taxon>
        <taxon>Fagaceae</taxon>
        <taxon>Lithocarpus</taxon>
    </lineage>
</organism>
<dbReference type="Proteomes" id="UP001459277">
    <property type="component" value="Unassembled WGS sequence"/>
</dbReference>
<evidence type="ECO:0000313" key="3">
    <source>
        <dbReference type="Proteomes" id="UP001459277"/>
    </source>
</evidence>